<dbReference type="OrthoDB" id="7067971at2"/>
<organism evidence="1 2">
    <name type="scientific">Sinimarinibacterium flocculans</name>
    <dbReference type="NCBI Taxonomy" id="985250"/>
    <lineage>
        <taxon>Bacteria</taxon>
        <taxon>Pseudomonadati</taxon>
        <taxon>Pseudomonadota</taxon>
        <taxon>Gammaproteobacteria</taxon>
        <taxon>Nevskiales</taxon>
        <taxon>Nevskiaceae</taxon>
        <taxon>Sinimarinibacterium</taxon>
    </lineage>
</organism>
<comment type="caution">
    <text evidence="1">The sequence shown here is derived from an EMBL/GenBank/DDBJ whole genome shotgun (WGS) entry which is preliminary data.</text>
</comment>
<reference evidence="1 2" key="1">
    <citation type="submission" date="2018-04" db="EMBL/GenBank/DDBJ databases">
        <title>Genomic Encyclopedia of Type Strains, Phase IV (KMG-IV): sequencing the most valuable type-strain genomes for metagenomic binning, comparative biology and taxonomic classification.</title>
        <authorList>
            <person name="Goeker M."/>
        </authorList>
    </citation>
    <scope>NUCLEOTIDE SEQUENCE [LARGE SCALE GENOMIC DNA]</scope>
    <source>
        <strain evidence="1 2">DSM 104150</strain>
    </source>
</reference>
<evidence type="ECO:0000313" key="1">
    <source>
        <dbReference type="EMBL" id="PXV71196.1"/>
    </source>
</evidence>
<gene>
    <name evidence="1" type="ORF">C8D93_101239</name>
</gene>
<keyword evidence="2" id="KW-1185">Reference proteome</keyword>
<evidence type="ECO:0000313" key="2">
    <source>
        <dbReference type="Proteomes" id="UP000248330"/>
    </source>
</evidence>
<accession>A0A318ENW3</accession>
<dbReference type="PROSITE" id="PS51257">
    <property type="entry name" value="PROKAR_LIPOPROTEIN"/>
    <property type="match status" value="1"/>
</dbReference>
<dbReference type="EMBL" id="QICN01000001">
    <property type="protein sequence ID" value="PXV71196.1"/>
    <property type="molecule type" value="Genomic_DNA"/>
</dbReference>
<protein>
    <submittedName>
        <fullName evidence="1">Uncharacterized protein</fullName>
    </submittedName>
</protein>
<dbReference type="Proteomes" id="UP000248330">
    <property type="component" value="Unassembled WGS sequence"/>
</dbReference>
<sequence>MSRRLLTICAVAMLAACGSNRHCIGEFPYQRAATLAPPAEVEGLSTPESVAALRIPPAPAESVPYARNVPDPENPGSTRVQCLDVPPPMTVVPETDPAPAAAES</sequence>
<dbReference type="AlphaFoldDB" id="A0A318ENW3"/>
<dbReference type="RefSeq" id="WP_110263336.1">
    <property type="nucleotide sequence ID" value="NZ_CAKZQT010000007.1"/>
</dbReference>
<name>A0A318ENW3_9GAMM</name>
<proteinExistence type="predicted"/>